<dbReference type="Gene3D" id="1.25.40.480">
    <property type="match status" value="1"/>
</dbReference>
<dbReference type="PANTHER" id="PTHR32094">
    <property type="entry name" value="FANCONI ANEMIA GROUP E PROTEIN"/>
    <property type="match status" value="1"/>
</dbReference>
<organism evidence="1 2">
    <name type="scientific">Cephus cinctus</name>
    <name type="common">Wheat stem sawfly</name>
    <dbReference type="NCBI Taxonomy" id="211228"/>
    <lineage>
        <taxon>Eukaryota</taxon>
        <taxon>Metazoa</taxon>
        <taxon>Ecdysozoa</taxon>
        <taxon>Arthropoda</taxon>
        <taxon>Hexapoda</taxon>
        <taxon>Insecta</taxon>
        <taxon>Pterygota</taxon>
        <taxon>Neoptera</taxon>
        <taxon>Endopterygota</taxon>
        <taxon>Hymenoptera</taxon>
        <taxon>Cephoidea</taxon>
        <taxon>Cephidae</taxon>
        <taxon>Cephus</taxon>
    </lineage>
</organism>
<dbReference type="GO" id="GO:0043240">
    <property type="term" value="C:Fanconi anaemia nuclear complex"/>
    <property type="evidence" value="ECO:0007669"/>
    <property type="project" value="InterPro"/>
</dbReference>
<dbReference type="GO" id="GO:0036297">
    <property type="term" value="P:interstrand cross-link repair"/>
    <property type="evidence" value="ECO:0007669"/>
    <property type="project" value="InterPro"/>
</dbReference>
<accession>A0AAJ7FV92</accession>
<proteinExistence type="predicted"/>
<protein>
    <submittedName>
        <fullName evidence="2">Uncharacterized protein LOC107274952 isoform X1</fullName>
    </submittedName>
</protein>
<dbReference type="GeneID" id="107274952"/>
<dbReference type="PANTHER" id="PTHR32094:SF5">
    <property type="entry name" value="FANCONI ANEMIA GROUP E PROTEIN"/>
    <property type="match status" value="1"/>
</dbReference>
<gene>
    <name evidence="2" type="primary">LOC107274952</name>
</gene>
<dbReference type="InterPro" id="IPR039685">
    <property type="entry name" value="FANCE"/>
</dbReference>
<name>A0AAJ7FV92_CEPCN</name>
<dbReference type="RefSeq" id="XP_015610079.1">
    <property type="nucleotide sequence ID" value="XM_015754593.2"/>
</dbReference>
<sequence length="343" mass="38982">MNGKSYFQSYHLSNDTLSKLGSIGGRLTGDTRFQANPAWLIIGGKVRWCLTVNHQDEDAQSSENGSSDEDNLVDEKNTVAGSMQFLATQFFLTQSEGTDNLKGTHVESQKSYVLDTFYEDLEHSNKKCNILCMDQLSDNEVLDVVQSLGDKLSIKGTYYLCQSICDTEIDQRMKYANVICTHLLLPKLIDLKEPSRLIVSAIGECIDKFPEDMQKLIFVPMLNADLKDSTAILAIINGFDSQKQHVLFLEFITHVKELKSWHILILQKLLTRNIDDNSKDKLLKLLFEKSLDFCRDKSYGKFILSFSKACSPFSEEQRTLLKQLVAVNKTVFKRPIENIIKNL</sequence>
<dbReference type="Proteomes" id="UP000694920">
    <property type="component" value="Unplaced"/>
</dbReference>
<evidence type="ECO:0000313" key="1">
    <source>
        <dbReference type="Proteomes" id="UP000694920"/>
    </source>
</evidence>
<evidence type="ECO:0000313" key="2">
    <source>
        <dbReference type="RefSeq" id="XP_015610079.1"/>
    </source>
</evidence>
<dbReference type="KEGG" id="ccin:107274952"/>
<reference evidence="2" key="1">
    <citation type="submission" date="2025-08" db="UniProtKB">
        <authorList>
            <consortium name="RefSeq"/>
        </authorList>
    </citation>
    <scope>IDENTIFICATION</scope>
</reference>
<dbReference type="AlphaFoldDB" id="A0AAJ7FV92"/>
<keyword evidence="1" id="KW-1185">Reference proteome</keyword>